<dbReference type="AlphaFoldDB" id="A0A8J3IT72"/>
<proteinExistence type="predicted"/>
<dbReference type="InterPro" id="IPR032710">
    <property type="entry name" value="NTF2-like_dom_sf"/>
</dbReference>
<dbReference type="Gene3D" id="3.10.450.50">
    <property type="match status" value="1"/>
</dbReference>
<protein>
    <recommendedName>
        <fullName evidence="1">DUF4440 domain-containing protein</fullName>
    </recommendedName>
</protein>
<sequence length="122" mass="14268">MTPEAFLHKYEQRTNTHRFEDAAPLIADKAVYWFNDGSFQGKDAIKQAFEKTWAFIQDEHYAIENVQWLVEDQQSAVCVYLFRWQGKVEGQLMQGMGRGTSVLKKVDSQWKVIHEHLSSFPE</sequence>
<evidence type="ECO:0000259" key="1">
    <source>
        <dbReference type="Pfam" id="PF14534"/>
    </source>
</evidence>
<dbReference type="InterPro" id="IPR027843">
    <property type="entry name" value="DUF4440"/>
</dbReference>
<evidence type="ECO:0000313" key="2">
    <source>
        <dbReference type="EMBL" id="GHO98143.1"/>
    </source>
</evidence>
<dbReference type="EMBL" id="BNJK01000002">
    <property type="protein sequence ID" value="GHO98143.1"/>
    <property type="molecule type" value="Genomic_DNA"/>
</dbReference>
<name>A0A8J3IT72_9CHLR</name>
<comment type="caution">
    <text evidence="2">The sequence shown here is derived from an EMBL/GenBank/DDBJ whole genome shotgun (WGS) entry which is preliminary data.</text>
</comment>
<reference evidence="2" key="1">
    <citation type="submission" date="2020-10" db="EMBL/GenBank/DDBJ databases">
        <title>Taxonomic study of unclassified bacteria belonging to the class Ktedonobacteria.</title>
        <authorList>
            <person name="Yabe S."/>
            <person name="Wang C.M."/>
            <person name="Zheng Y."/>
            <person name="Sakai Y."/>
            <person name="Cavaletti L."/>
            <person name="Monciardini P."/>
            <person name="Donadio S."/>
        </authorList>
    </citation>
    <scope>NUCLEOTIDE SEQUENCE</scope>
    <source>
        <strain evidence="2">ID150040</strain>
    </source>
</reference>
<dbReference type="Pfam" id="PF14534">
    <property type="entry name" value="DUF4440"/>
    <property type="match status" value="1"/>
</dbReference>
<dbReference type="SUPFAM" id="SSF54427">
    <property type="entry name" value="NTF2-like"/>
    <property type="match status" value="1"/>
</dbReference>
<organism evidence="2 3">
    <name type="scientific">Reticulibacter mediterranei</name>
    <dbReference type="NCBI Taxonomy" id="2778369"/>
    <lineage>
        <taxon>Bacteria</taxon>
        <taxon>Bacillati</taxon>
        <taxon>Chloroflexota</taxon>
        <taxon>Ktedonobacteria</taxon>
        <taxon>Ktedonobacterales</taxon>
        <taxon>Reticulibacteraceae</taxon>
        <taxon>Reticulibacter</taxon>
    </lineage>
</organism>
<evidence type="ECO:0000313" key="3">
    <source>
        <dbReference type="Proteomes" id="UP000597444"/>
    </source>
</evidence>
<dbReference type="RefSeq" id="WP_220208908.1">
    <property type="nucleotide sequence ID" value="NZ_BNJK01000002.1"/>
</dbReference>
<dbReference type="Proteomes" id="UP000597444">
    <property type="component" value="Unassembled WGS sequence"/>
</dbReference>
<keyword evidence="3" id="KW-1185">Reference proteome</keyword>
<feature type="domain" description="DUF4440" evidence="1">
    <location>
        <begin position="9"/>
        <end position="112"/>
    </location>
</feature>
<gene>
    <name evidence="2" type="ORF">KSF_081910</name>
</gene>
<accession>A0A8J3IT72</accession>